<comment type="caution">
    <text evidence="1">The sequence shown here is derived from an EMBL/GenBank/DDBJ whole genome shotgun (WGS) entry which is preliminary data.</text>
</comment>
<dbReference type="EMBL" id="ACKY01000136">
    <property type="protein sequence ID" value="EEV87338.1"/>
    <property type="molecule type" value="Genomic_DNA"/>
</dbReference>
<dbReference type="Proteomes" id="UP000004870">
    <property type="component" value="Unassembled WGS sequence"/>
</dbReference>
<reference evidence="1 2" key="1">
    <citation type="submission" date="2009-08" db="EMBL/GenBank/DDBJ databases">
        <authorList>
            <person name="Qin X."/>
            <person name="Bachman B."/>
            <person name="Battles P."/>
            <person name="Bell A."/>
            <person name="Bess C."/>
            <person name="Bickham C."/>
            <person name="Chaboub L."/>
            <person name="Chen D."/>
            <person name="Coyle M."/>
            <person name="Deiros D.R."/>
            <person name="Dinh H."/>
            <person name="Forbes L."/>
            <person name="Fowler G."/>
            <person name="Francisco L."/>
            <person name="Fu Q."/>
            <person name="Gubbala S."/>
            <person name="Hale W."/>
            <person name="Han Y."/>
            <person name="Hemphill L."/>
            <person name="Highlander S.K."/>
            <person name="Hirani K."/>
            <person name="Hogues M."/>
            <person name="Jackson L."/>
            <person name="Jakkamsetti A."/>
            <person name="Javaid M."/>
            <person name="Jiang H."/>
            <person name="Korchina V."/>
            <person name="Kovar C."/>
            <person name="Lara F."/>
            <person name="Lee S."/>
            <person name="Mata R."/>
            <person name="Mathew T."/>
            <person name="Moen C."/>
            <person name="Morales K."/>
            <person name="Munidasa M."/>
            <person name="Nazareth L."/>
            <person name="Ngo R."/>
            <person name="Nguyen L."/>
            <person name="Okwuonu G."/>
            <person name="Ongeri F."/>
            <person name="Patil S."/>
            <person name="Petrosino J."/>
            <person name="Pham C."/>
            <person name="Pham P."/>
            <person name="Pu L.-L."/>
            <person name="Puazo M."/>
            <person name="Raj R."/>
            <person name="Reid J."/>
            <person name="Rouhana J."/>
            <person name="Saada N."/>
            <person name="Shang Y."/>
            <person name="Simmons D."/>
            <person name="Thornton R."/>
            <person name="Warren J."/>
            <person name="Weissenberger G."/>
            <person name="Zhang J."/>
            <person name="Zhang L."/>
            <person name="Zhou C."/>
            <person name="Zhu D."/>
            <person name="Muzny D."/>
            <person name="Worley K."/>
            <person name="Gibbs R."/>
        </authorList>
    </citation>
    <scope>NUCLEOTIDE SEQUENCE [LARGE SCALE GENOMIC DNA]</scope>
    <source>
        <strain evidence="2">ATCC 15826 / DSM 8339 / NCTC 10426 / 6573</strain>
    </source>
</reference>
<sequence>MLKADTFALVKTKNLPPCDGFFCTTPAFIPLGREASIYPAWREASICLAYW</sequence>
<proteinExistence type="predicted"/>
<organism evidence="1 2">
    <name type="scientific">Cardiobacterium hominis (strain ATCC 15826 / DSM 8339 / NCTC 10426 / 6573)</name>
    <dbReference type="NCBI Taxonomy" id="638300"/>
    <lineage>
        <taxon>Bacteria</taxon>
        <taxon>Pseudomonadati</taxon>
        <taxon>Pseudomonadota</taxon>
        <taxon>Gammaproteobacteria</taxon>
        <taxon>Cardiobacteriales</taxon>
        <taxon>Cardiobacteriaceae</taxon>
        <taxon>Cardiobacterium</taxon>
    </lineage>
</organism>
<dbReference type="HOGENOM" id="CLU_3096936_0_0_6"/>
<protein>
    <submittedName>
        <fullName evidence="1">Uncharacterized protein</fullName>
    </submittedName>
</protein>
<dbReference type="AlphaFoldDB" id="C8NDH2"/>
<gene>
    <name evidence="1" type="ORF">HMPREF0198_2550</name>
</gene>
<name>C8NDH2_CARH6</name>
<accession>C8NDH2</accession>
<keyword evidence="2" id="KW-1185">Reference proteome</keyword>
<evidence type="ECO:0000313" key="2">
    <source>
        <dbReference type="Proteomes" id="UP000004870"/>
    </source>
</evidence>
<evidence type="ECO:0000313" key="1">
    <source>
        <dbReference type="EMBL" id="EEV87338.1"/>
    </source>
</evidence>